<dbReference type="EMBL" id="MJFZ01000573">
    <property type="protein sequence ID" value="RAW27320.1"/>
    <property type="molecule type" value="Genomic_DNA"/>
</dbReference>
<organism evidence="1 2">
    <name type="scientific">Phytophthora cactorum</name>
    <dbReference type="NCBI Taxonomy" id="29920"/>
    <lineage>
        <taxon>Eukaryota</taxon>
        <taxon>Sar</taxon>
        <taxon>Stramenopiles</taxon>
        <taxon>Oomycota</taxon>
        <taxon>Peronosporomycetes</taxon>
        <taxon>Peronosporales</taxon>
        <taxon>Peronosporaceae</taxon>
        <taxon>Phytophthora</taxon>
    </lineage>
</organism>
<name>A0A329RSS0_9STRA</name>
<dbReference type="VEuPathDB" id="FungiDB:PC110_g16284"/>
<proteinExistence type="predicted"/>
<protein>
    <submittedName>
        <fullName evidence="1">Uncharacterized protein</fullName>
    </submittedName>
</protein>
<keyword evidence="2" id="KW-1185">Reference proteome</keyword>
<comment type="caution">
    <text evidence="1">The sequence shown here is derived from an EMBL/GenBank/DDBJ whole genome shotgun (WGS) entry which is preliminary data.</text>
</comment>
<gene>
    <name evidence="1" type="ORF">PC110_g16284</name>
</gene>
<dbReference type="Proteomes" id="UP000251314">
    <property type="component" value="Unassembled WGS sequence"/>
</dbReference>
<accession>A0A329RSS0</accession>
<evidence type="ECO:0000313" key="2">
    <source>
        <dbReference type="Proteomes" id="UP000251314"/>
    </source>
</evidence>
<sequence length="94" mass="10848">MYRLKEIIQSFKNRDLPDIGNLFSEELKFDVEDRVTSYFHLANEIITHKGMRDLFLGDNGTKRKCKVLMKHLPGSLQKTVKNELSTAVVRPSPV</sequence>
<dbReference type="AlphaFoldDB" id="A0A329RSS0"/>
<dbReference type="OrthoDB" id="103167at2759"/>
<evidence type="ECO:0000313" key="1">
    <source>
        <dbReference type="EMBL" id="RAW27320.1"/>
    </source>
</evidence>
<reference evidence="1 2" key="1">
    <citation type="submission" date="2018-01" db="EMBL/GenBank/DDBJ databases">
        <title>Draft genome of the strawberry crown rot pathogen Phytophthora cactorum.</title>
        <authorList>
            <person name="Armitage A.D."/>
            <person name="Lysoe E."/>
            <person name="Nellist C.F."/>
            <person name="Harrison R.J."/>
            <person name="Brurberg M.B."/>
        </authorList>
    </citation>
    <scope>NUCLEOTIDE SEQUENCE [LARGE SCALE GENOMIC DNA]</scope>
    <source>
        <strain evidence="1 2">10300</strain>
    </source>
</reference>